<reference evidence="1 2" key="1">
    <citation type="submission" date="2017-10" db="EMBL/GenBank/DDBJ databases">
        <title>Nyctiphanis sp. nov., isolated from the stomach of the euphausiid Nyctiphanes simplex (Hansen, 1911) in the Gulf of California.</title>
        <authorList>
            <person name="Gomez-Gil B."/>
            <person name="Aguilar-Mendez M."/>
            <person name="Lopez-Cortes A."/>
            <person name="Gomez-Gutierrez J."/>
            <person name="Roque A."/>
            <person name="Lang E."/>
            <person name="Gonzalez-Castillo A."/>
        </authorList>
    </citation>
    <scope>NUCLEOTIDE SEQUENCE [LARGE SCALE GENOMIC DNA]</scope>
    <source>
        <strain evidence="1 2">CAIM 600</strain>
    </source>
</reference>
<protein>
    <submittedName>
        <fullName evidence="1">Uncharacterized protein</fullName>
    </submittedName>
</protein>
<dbReference type="EMBL" id="PEIB01000032">
    <property type="protein sequence ID" value="RXJ71808.1"/>
    <property type="molecule type" value="Genomic_DNA"/>
</dbReference>
<sequence>MISATNQFLVQNYSQKAADIDSKQTNPDVQKLAIVLQNAGVDPVRAQAIAELFYQPTVAQQPDNLAHIMAQQQLDSAVIERALEMQFADTISQQQAQLLELSNQPWSMEEAKRDFDAAMQFEQEQAKVKHTNLHQKD</sequence>
<accession>A0A4V1LSI4</accession>
<evidence type="ECO:0000313" key="1">
    <source>
        <dbReference type="EMBL" id="RXJ71808.1"/>
    </source>
</evidence>
<proteinExistence type="predicted"/>
<dbReference type="RefSeq" id="WP_129123669.1">
    <property type="nucleotide sequence ID" value="NZ_PEIB01000032.1"/>
</dbReference>
<gene>
    <name evidence="1" type="ORF">CS022_19785</name>
</gene>
<dbReference type="Proteomes" id="UP000290287">
    <property type="component" value="Unassembled WGS sequence"/>
</dbReference>
<evidence type="ECO:0000313" key="2">
    <source>
        <dbReference type="Proteomes" id="UP000290287"/>
    </source>
</evidence>
<comment type="caution">
    <text evidence="1">The sequence shown here is derived from an EMBL/GenBank/DDBJ whole genome shotgun (WGS) entry which is preliminary data.</text>
</comment>
<organism evidence="1 2">
    <name type="scientific">Veronia nyctiphanis</name>
    <dbReference type="NCBI Taxonomy" id="1278244"/>
    <lineage>
        <taxon>Bacteria</taxon>
        <taxon>Pseudomonadati</taxon>
        <taxon>Pseudomonadota</taxon>
        <taxon>Gammaproteobacteria</taxon>
        <taxon>Vibrionales</taxon>
        <taxon>Vibrionaceae</taxon>
        <taxon>Veronia</taxon>
    </lineage>
</organism>
<keyword evidence="2" id="KW-1185">Reference proteome</keyword>
<name>A0A4V1LSI4_9GAMM</name>
<dbReference type="AlphaFoldDB" id="A0A4V1LSI4"/>